<evidence type="ECO:0000313" key="9">
    <source>
        <dbReference type="Proteomes" id="UP000198571"/>
    </source>
</evidence>
<dbReference type="GO" id="GO:0030170">
    <property type="term" value="F:pyridoxal phosphate binding"/>
    <property type="evidence" value="ECO:0007669"/>
    <property type="project" value="InterPro"/>
</dbReference>
<evidence type="ECO:0000256" key="3">
    <source>
        <dbReference type="ARBA" id="ARBA00022793"/>
    </source>
</evidence>
<dbReference type="RefSeq" id="WP_093055681.1">
    <property type="nucleotide sequence ID" value="NZ_FOGT01000023.1"/>
</dbReference>
<name>A0A1H9X1V0_9BACI</name>
<dbReference type="InterPro" id="IPR002129">
    <property type="entry name" value="PyrdxlP-dep_de-COase"/>
</dbReference>
<dbReference type="AlphaFoldDB" id="A0A1H9X1V0"/>
<reference evidence="9" key="1">
    <citation type="submission" date="2016-10" db="EMBL/GenBank/DDBJ databases">
        <authorList>
            <person name="Varghese N."/>
            <person name="Submissions S."/>
        </authorList>
    </citation>
    <scope>NUCLEOTIDE SEQUENCE [LARGE SCALE GENOMIC DNA]</scope>
    <source>
        <strain evidence="9">S9</strain>
    </source>
</reference>
<dbReference type="Gene3D" id="3.40.640.10">
    <property type="entry name" value="Type I PLP-dependent aspartate aminotransferase-like (Major domain)"/>
    <property type="match status" value="1"/>
</dbReference>
<evidence type="ECO:0000256" key="6">
    <source>
        <dbReference type="PIRSR" id="PIRSR602129-50"/>
    </source>
</evidence>
<dbReference type="Proteomes" id="UP000198571">
    <property type="component" value="Unassembled WGS sequence"/>
</dbReference>
<gene>
    <name evidence="8" type="ORF">SAMN05518684_1233</name>
</gene>
<evidence type="ECO:0000313" key="8">
    <source>
        <dbReference type="EMBL" id="SES40069.1"/>
    </source>
</evidence>
<protein>
    <submittedName>
        <fullName evidence="8">Glutamate or tyrosine decarboxylase</fullName>
    </submittedName>
</protein>
<dbReference type="EMBL" id="FOGT01000023">
    <property type="protein sequence ID" value="SES40069.1"/>
    <property type="molecule type" value="Genomic_DNA"/>
</dbReference>
<dbReference type="PANTHER" id="PTHR45677:SF8">
    <property type="entry name" value="CYSTEINE SULFINIC ACID DECARBOXYLASE"/>
    <property type="match status" value="1"/>
</dbReference>
<keyword evidence="3" id="KW-0210">Decarboxylase</keyword>
<evidence type="ECO:0000256" key="4">
    <source>
        <dbReference type="ARBA" id="ARBA00022898"/>
    </source>
</evidence>
<evidence type="ECO:0000256" key="7">
    <source>
        <dbReference type="RuleBase" id="RU000382"/>
    </source>
</evidence>
<dbReference type="GO" id="GO:0019752">
    <property type="term" value="P:carboxylic acid metabolic process"/>
    <property type="evidence" value="ECO:0007669"/>
    <property type="project" value="InterPro"/>
</dbReference>
<dbReference type="GO" id="GO:0005737">
    <property type="term" value="C:cytoplasm"/>
    <property type="evidence" value="ECO:0007669"/>
    <property type="project" value="TreeGrafter"/>
</dbReference>
<evidence type="ECO:0000256" key="1">
    <source>
        <dbReference type="ARBA" id="ARBA00001933"/>
    </source>
</evidence>
<comment type="cofactor">
    <cofactor evidence="1 6 7">
        <name>pyridoxal 5'-phosphate</name>
        <dbReference type="ChEBI" id="CHEBI:597326"/>
    </cofactor>
</comment>
<keyword evidence="5 7" id="KW-0456">Lyase</keyword>
<dbReference type="OrthoDB" id="3335676at2"/>
<dbReference type="STRING" id="1601833.SAMN05518684_1233"/>
<keyword evidence="9" id="KW-1185">Reference proteome</keyword>
<dbReference type="SUPFAM" id="SSF53383">
    <property type="entry name" value="PLP-dependent transferases"/>
    <property type="match status" value="1"/>
</dbReference>
<evidence type="ECO:0000256" key="5">
    <source>
        <dbReference type="ARBA" id="ARBA00023239"/>
    </source>
</evidence>
<evidence type="ECO:0000256" key="2">
    <source>
        <dbReference type="ARBA" id="ARBA00009533"/>
    </source>
</evidence>
<feature type="modified residue" description="N6-(pyridoxal phosphate)lysine" evidence="6">
    <location>
        <position position="337"/>
    </location>
</feature>
<dbReference type="InterPro" id="IPR015424">
    <property type="entry name" value="PyrdxlP-dep_Trfase"/>
</dbReference>
<dbReference type="InterPro" id="IPR015421">
    <property type="entry name" value="PyrdxlP-dep_Trfase_major"/>
</dbReference>
<keyword evidence="4 6" id="KW-0663">Pyridoxal phosphate</keyword>
<dbReference type="Pfam" id="PF00282">
    <property type="entry name" value="Pyridoxal_deC"/>
    <property type="match status" value="1"/>
</dbReference>
<organism evidence="8 9">
    <name type="scientific">Salipaludibacillus aurantiacus</name>
    <dbReference type="NCBI Taxonomy" id="1601833"/>
    <lineage>
        <taxon>Bacteria</taxon>
        <taxon>Bacillati</taxon>
        <taxon>Bacillota</taxon>
        <taxon>Bacilli</taxon>
        <taxon>Bacillales</taxon>
        <taxon>Bacillaceae</taxon>
    </lineage>
</organism>
<comment type="similarity">
    <text evidence="2 7">Belongs to the group II decarboxylase family.</text>
</comment>
<dbReference type="GO" id="GO:0004058">
    <property type="term" value="F:aromatic-L-amino-acid decarboxylase activity"/>
    <property type="evidence" value="ECO:0007669"/>
    <property type="project" value="UniProtKB-ARBA"/>
</dbReference>
<sequence length="552" mass="60802">MKTIEDVQKLFPSEDGNAGDRHAFVQMLAALVENMDSLKSPDQATLKGDNSRPGNFYRNLTGTSVVPQKPGSVNDLIGSLTKLMEGHPYHSRYFLTNVLPMASIPGIIGQFTASLLNGNNLWDVYGPAGAEAETKVIAMMSRIAGYDPLSSWGYTTWGGQGAVFTGLRLAIAKHSPKAIEEGVPGNLYVFSSEQAHYSLLKSAEATGIGRNRVIKIKTKHDHSMDEADLETKMEEVIANGGIPVYIVATTGTTDNFGIDNIETIKSAADKVMQRFSLPSPHIHADSALGGFYAFFNDYDFSENPLNVENDTADGLQQIASRMKHLHLADSLCFDFQKLGQTPYVTSLFLVKNKQDLSLIDLDAAESPYVGDRGYGDYHTSYTLECSRMASSISILAALELFGKEGYQVLLANYVKVNLRFRKALTDSFPAISVTNPNNPGPVTAFRLYSPEHNWEKELAGCMTKEEITATNLRNEALFEYFGLHRSHIFLGDTKKFDLVPCRDSVDLIPVYVTKLFTISPYTKTEHIPAIIDFIAQAAEATINKKFEVTVPC</sequence>
<dbReference type="PANTHER" id="PTHR45677">
    <property type="entry name" value="GLUTAMATE DECARBOXYLASE-RELATED"/>
    <property type="match status" value="1"/>
</dbReference>
<accession>A0A1H9X1V0</accession>
<proteinExistence type="inferred from homology"/>